<comment type="caution">
    <text evidence="1">The sequence shown here is derived from an EMBL/GenBank/DDBJ whole genome shotgun (WGS) entry which is preliminary data.</text>
</comment>
<name>A0A8X7BTI7_9ARAC</name>
<accession>A0A8X7BTI7</accession>
<dbReference type="EMBL" id="BMAV01004185">
    <property type="protein sequence ID" value="GFY44326.1"/>
    <property type="molecule type" value="Genomic_DNA"/>
</dbReference>
<gene>
    <name evidence="1" type="ORF">TNIN_400611</name>
</gene>
<protein>
    <submittedName>
        <fullName evidence="1">Uncharacterized protein</fullName>
    </submittedName>
</protein>
<organism evidence="1 2">
    <name type="scientific">Trichonephila inaurata madagascariensis</name>
    <dbReference type="NCBI Taxonomy" id="2747483"/>
    <lineage>
        <taxon>Eukaryota</taxon>
        <taxon>Metazoa</taxon>
        <taxon>Ecdysozoa</taxon>
        <taxon>Arthropoda</taxon>
        <taxon>Chelicerata</taxon>
        <taxon>Arachnida</taxon>
        <taxon>Araneae</taxon>
        <taxon>Araneomorphae</taxon>
        <taxon>Entelegynae</taxon>
        <taxon>Araneoidea</taxon>
        <taxon>Nephilidae</taxon>
        <taxon>Trichonephila</taxon>
        <taxon>Trichonephila inaurata</taxon>
    </lineage>
</organism>
<evidence type="ECO:0000313" key="1">
    <source>
        <dbReference type="EMBL" id="GFY44326.1"/>
    </source>
</evidence>
<keyword evidence="2" id="KW-1185">Reference proteome</keyword>
<dbReference type="Proteomes" id="UP000886998">
    <property type="component" value="Unassembled WGS sequence"/>
</dbReference>
<dbReference type="AlphaFoldDB" id="A0A8X7BTI7"/>
<reference evidence="1" key="1">
    <citation type="submission" date="2020-08" db="EMBL/GenBank/DDBJ databases">
        <title>Multicomponent nature underlies the extraordinary mechanical properties of spider dragline silk.</title>
        <authorList>
            <person name="Kono N."/>
            <person name="Nakamura H."/>
            <person name="Mori M."/>
            <person name="Yoshida Y."/>
            <person name="Ohtoshi R."/>
            <person name="Malay A.D."/>
            <person name="Moran D.A.P."/>
            <person name="Tomita M."/>
            <person name="Numata K."/>
            <person name="Arakawa K."/>
        </authorList>
    </citation>
    <scope>NUCLEOTIDE SEQUENCE</scope>
</reference>
<sequence>MFIYGGSGKRPNLRGLGRTSIAVRTGVSKYGRVFPRNNQMSRISRFFTSIATTKTSLVVRLYLVVNESKGSLVGDPVSFMHEGITRDPKM</sequence>
<proteinExistence type="predicted"/>
<evidence type="ECO:0000313" key="2">
    <source>
        <dbReference type="Proteomes" id="UP000886998"/>
    </source>
</evidence>